<comment type="cofactor">
    <cofactor evidence="1 16">
        <name>FAD</name>
        <dbReference type="ChEBI" id="CHEBI:57692"/>
    </cofactor>
</comment>
<comment type="pathway">
    <text evidence="4 16">Cell wall biogenesis; peptidoglycan biosynthesis.</text>
</comment>
<dbReference type="InterPro" id="IPR016167">
    <property type="entry name" value="FAD-bd_PCMH_sub1"/>
</dbReference>
<dbReference type="GO" id="GO:0071555">
    <property type="term" value="P:cell wall organization"/>
    <property type="evidence" value="ECO:0007669"/>
    <property type="project" value="UniProtKB-KW"/>
</dbReference>
<dbReference type="Proteomes" id="UP000229753">
    <property type="component" value="Unassembled WGS sequence"/>
</dbReference>
<evidence type="ECO:0000256" key="12">
    <source>
        <dbReference type="ARBA" id="ARBA00023002"/>
    </source>
</evidence>
<evidence type="ECO:0000256" key="16">
    <source>
        <dbReference type="HAMAP-Rule" id="MF_00037"/>
    </source>
</evidence>
<keyword evidence="6 16" id="KW-0132">Cell division</keyword>
<dbReference type="Gene3D" id="3.90.78.10">
    <property type="entry name" value="UDP-N-acetylenolpyruvoylglucosamine reductase, C-terminal domain"/>
    <property type="match status" value="1"/>
</dbReference>
<gene>
    <name evidence="16" type="primary">murB</name>
    <name evidence="18" type="ORF">COY29_02125</name>
</gene>
<comment type="function">
    <text evidence="2 16">Cell wall formation.</text>
</comment>
<name>A0A2M7TN62_9BACT</name>
<evidence type="ECO:0000313" key="19">
    <source>
        <dbReference type="Proteomes" id="UP000229753"/>
    </source>
</evidence>
<accession>A0A2M7TN62</accession>
<dbReference type="InterPro" id="IPR016166">
    <property type="entry name" value="FAD-bd_PCMH"/>
</dbReference>
<dbReference type="SUPFAM" id="SSF56176">
    <property type="entry name" value="FAD-binding/transporter-associated domain-like"/>
    <property type="match status" value="1"/>
</dbReference>
<evidence type="ECO:0000256" key="13">
    <source>
        <dbReference type="ARBA" id="ARBA00023306"/>
    </source>
</evidence>
<organism evidence="18 19">
    <name type="scientific">Candidatus Woesebacteria bacterium CG_4_10_14_0_2_um_filter_39_14</name>
    <dbReference type="NCBI Taxonomy" id="1975054"/>
    <lineage>
        <taxon>Bacteria</taxon>
        <taxon>Candidatus Woeseibacteriota</taxon>
    </lineage>
</organism>
<dbReference type="Gene3D" id="3.30.43.10">
    <property type="entry name" value="Uridine Diphospho-n-acetylenolpyruvylglucosamine Reductase, domain 2"/>
    <property type="match status" value="1"/>
</dbReference>
<evidence type="ECO:0000259" key="17">
    <source>
        <dbReference type="PROSITE" id="PS51387"/>
    </source>
</evidence>
<dbReference type="InterPro" id="IPR006094">
    <property type="entry name" value="Oxid_FAD_bind_N"/>
</dbReference>
<dbReference type="Pfam" id="PF02873">
    <property type="entry name" value="MurB_C"/>
    <property type="match status" value="1"/>
</dbReference>
<dbReference type="GO" id="GO:0008762">
    <property type="term" value="F:UDP-N-acetylmuramate dehydrogenase activity"/>
    <property type="evidence" value="ECO:0007669"/>
    <property type="project" value="UniProtKB-UniRule"/>
</dbReference>
<evidence type="ECO:0000256" key="2">
    <source>
        <dbReference type="ARBA" id="ARBA00003921"/>
    </source>
</evidence>
<keyword evidence="14 16" id="KW-0961">Cell wall biogenesis/degradation</keyword>
<evidence type="ECO:0000313" key="18">
    <source>
        <dbReference type="EMBL" id="PIZ49277.1"/>
    </source>
</evidence>
<proteinExistence type="inferred from homology"/>
<reference evidence="19" key="1">
    <citation type="submission" date="2017-09" db="EMBL/GenBank/DDBJ databases">
        <title>Depth-based differentiation of microbial function through sediment-hosted aquifers and enrichment of novel symbionts in the deep terrestrial subsurface.</title>
        <authorList>
            <person name="Probst A.J."/>
            <person name="Ladd B."/>
            <person name="Jarett J.K."/>
            <person name="Geller-Mcgrath D.E."/>
            <person name="Sieber C.M.K."/>
            <person name="Emerson J.B."/>
            <person name="Anantharaman K."/>
            <person name="Thomas B.C."/>
            <person name="Malmstrom R."/>
            <person name="Stieglmeier M."/>
            <person name="Klingl A."/>
            <person name="Woyke T."/>
            <person name="Ryan C.M."/>
            <person name="Banfield J.F."/>
        </authorList>
    </citation>
    <scope>NUCLEOTIDE SEQUENCE [LARGE SCALE GENOMIC DNA]</scope>
</reference>
<keyword evidence="7 16" id="KW-0285">Flavoprotein</keyword>
<keyword evidence="9 16" id="KW-0521">NADP</keyword>
<dbReference type="PROSITE" id="PS51387">
    <property type="entry name" value="FAD_PCMH"/>
    <property type="match status" value="1"/>
</dbReference>
<feature type="active site" description="Proton donor" evidence="16">
    <location>
        <position position="209"/>
    </location>
</feature>
<dbReference type="InterPro" id="IPR011601">
    <property type="entry name" value="MurB_C"/>
</dbReference>
<feature type="active site" evidence="16">
    <location>
        <position position="161"/>
    </location>
</feature>
<evidence type="ECO:0000256" key="1">
    <source>
        <dbReference type="ARBA" id="ARBA00001974"/>
    </source>
</evidence>
<evidence type="ECO:0000256" key="11">
    <source>
        <dbReference type="ARBA" id="ARBA00022984"/>
    </source>
</evidence>
<evidence type="ECO:0000256" key="9">
    <source>
        <dbReference type="ARBA" id="ARBA00022857"/>
    </source>
</evidence>
<evidence type="ECO:0000256" key="7">
    <source>
        <dbReference type="ARBA" id="ARBA00022630"/>
    </source>
</evidence>
<comment type="similarity">
    <text evidence="16">Belongs to the MurB family.</text>
</comment>
<keyword evidence="5 16" id="KW-0963">Cytoplasm</keyword>
<dbReference type="UniPathway" id="UPA00219"/>
<protein>
    <recommendedName>
        <fullName evidence="16">UDP-N-acetylenolpyruvoylglucosamine reductase</fullName>
        <ecNumber evidence="16">1.3.1.98</ecNumber>
    </recommendedName>
    <alternativeName>
        <fullName evidence="16">UDP-N-acetylmuramate dehydrogenase</fullName>
    </alternativeName>
</protein>
<dbReference type="Pfam" id="PF01565">
    <property type="entry name" value="FAD_binding_4"/>
    <property type="match status" value="1"/>
</dbReference>
<keyword evidence="13 16" id="KW-0131">Cell cycle</keyword>
<evidence type="ECO:0000256" key="15">
    <source>
        <dbReference type="ARBA" id="ARBA00048914"/>
    </source>
</evidence>
<dbReference type="GO" id="GO:0008360">
    <property type="term" value="P:regulation of cell shape"/>
    <property type="evidence" value="ECO:0007669"/>
    <property type="project" value="UniProtKB-KW"/>
</dbReference>
<dbReference type="InterPro" id="IPR016169">
    <property type="entry name" value="FAD-bd_PCMH_sub2"/>
</dbReference>
<dbReference type="PANTHER" id="PTHR21071:SF4">
    <property type="entry name" value="UDP-N-ACETYLENOLPYRUVOYLGLUCOSAMINE REDUCTASE"/>
    <property type="match status" value="1"/>
</dbReference>
<dbReference type="NCBIfam" id="NF010480">
    <property type="entry name" value="PRK13905.1"/>
    <property type="match status" value="1"/>
</dbReference>
<dbReference type="NCBIfam" id="TIGR00179">
    <property type="entry name" value="murB"/>
    <property type="match status" value="1"/>
</dbReference>
<keyword evidence="8 16" id="KW-0274">FAD</keyword>
<evidence type="ECO:0000256" key="3">
    <source>
        <dbReference type="ARBA" id="ARBA00004496"/>
    </source>
</evidence>
<dbReference type="GO" id="GO:0071949">
    <property type="term" value="F:FAD binding"/>
    <property type="evidence" value="ECO:0007669"/>
    <property type="project" value="InterPro"/>
</dbReference>
<dbReference type="PANTHER" id="PTHR21071">
    <property type="entry name" value="UDP-N-ACETYLENOLPYRUVOYLGLUCOSAMINE REDUCTASE"/>
    <property type="match status" value="1"/>
</dbReference>
<dbReference type="SUPFAM" id="SSF56194">
    <property type="entry name" value="Uridine diphospho-N-Acetylenolpyruvylglucosamine reductase, MurB, C-terminal domain"/>
    <property type="match status" value="1"/>
</dbReference>
<dbReference type="Gene3D" id="3.30.465.10">
    <property type="match status" value="1"/>
</dbReference>
<dbReference type="EMBL" id="PFNO01000068">
    <property type="protein sequence ID" value="PIZ49277.1"/>
    <property type="molecule type" value="Genomic_DNA"/>
</dbReference>
<dbReference type="HAMAP" id="MF_00037">
    <property type="entry name" value="MurB"/>
    <property type="match status" value="1"/>
</dbReference>
<dbReference type="AlphaFoldDB" id="A0A2M7TN62"/>
<keyword evidence="10 16" id="KW-0133">Cell shape</keyword>
<dbReference type="InterPro" id="IPR003170">
    <property type="entry name" value="MurB"/>
</dbReference>
<evidence type="ECO:0000256" key="8">
    <source>
        <dbReference type="ARBA" id="ARBA00022827"/>
    </source>
</evidence>
<feature type="domain" description="FAD-binding PCMH-type" evidence="17">
    <location>
        <begin position="18"/>
        <end position="182"/>
    </location>
</feature>
<evidence type="ECO:0000256" key="4">
    <source>
        <dbReference type="ARBA" id="ARBA00004752"/>
    </source>
</evidence>
<keyword evidence="12 16" id="KW-0560">Oxidoreductase</keyword>
<comment type="caution">
    <text evidence="18">The sequence shown here is derived from an EMBL/GenBank/DDBJ whole genome shotgun (WGS) entry which is preliminary data.</text>
</comment>
<comment type="subcellular location">
    <subcellularLocation>
        <location evidence="3 16">Cytoplasm</location>
    </subcellularLocation>
</comment>
<dbReference type="GO" id="GO:0005829">
    <property type="term" value="C:cytosol"/>
    <property type="evidence" value="ECO:0007669"/>
    <property type="project" value="TreeGrafter"/>
</dbReference>
<comment type="catalytic activity">
    <reaction evidence="15 16">
        <text>UDP-N-acetyl-alpha-D-muramate + NADP(+) = UDP-N-acetyl-3-O-(1-carboxyvinyl)-alpha-D-glucosamine + NADPH + H(+)</text>
        <dbReference type="Rhea" id="RHEA:12248"/>
        <dbReference type="ChEBI" id="CHEBI:15378"/>
        <dbReference type="ChEBI" id="CHEBI:57783"/>
        <dbReference type="ChEBI" id="CHEBI:58349"/>
        <dbReference type="ChEBI" id="CHEBI:68483"/>
        <dbReference type="ChEBI" id="CHEBI:70757"/>
        <dbReference type="EC" id="1.3.1.98"/>
    </reaction>
</comment>
<dbReference type="InterPro" id="IPR036635">
    <property type="entry name" value="MurB_C_sf"/>
</dbReference>
<dbReference type="GO" id="GO:0009252">
    <property type="term" value="P:peptidoglycan biosynthetic process"/>
    <property type="evidence" value="ECO:0007669"/>
    <property type="project" value="UniProtKB-UniRule"/>
</dbReference>
<evidence type="ECO:0000256" key="6">
    <source>
        <dbReference type="ARBA" id="ARBA00022618"/>
    </source>
</evidence>
<evidence type="ECO:0000256" key="5">
    <source>
        <dbReference type="ARBA" id="ARBA00022490"/>
    </source>
</evidence>
<evidence type="ECO:0000256" key="14">
    <source>
        <dbReference type="ARBA" id="ARBA00023316"/>
    </source>
</evidence>
<keyword evidence="11 16" id="KW-0573">Peptidoglycan synthesis</keyword>
<dbReference type="InterPro" id="IPR036318">
    <property type="entry name" value="FAD-bd_PCMH-like_sf"/>
</dbReference>
<sequence length="292" mass="32404">MSEDYQKNQPLSFHTSFRIGGPADWFYEAKNEKDLVKAITFCQKKKISFLILGGGSNILFSDKGFRGMVIKMENKEIRIKDGKVLVAAGVSLNELLKLTAENSLAGLEFLAGIYGTVGGAIIGNAGAWQENIGDKVKRVRALNKDHQFKWLNQEECQFAYRQSRFKKSKEIILTVELELKKDNQQKIKQKIKENLAKREAQPKEPSAGSIFINPKPKSAGSLIEACGLKGKRIGGAQISGGHANFIINLGGAKATDVLELIALAQKMVKEKFKITLQPEIIILDENGKQIHY</sequence>
<evidence type="ECO:0000256" key="10">
    <source>
        <dbReference type="ARBA" id="ARBA00022960"/>
    </source>
</evidence>
<dbReference type="GO" id="GO:0051301">
    <property type="term" value="P:cell division"/>
    <property type="evidence" value="ECO:0007669"/>
    <property type="project" value="UniProtKB-KW"/>
</dbReference>
<feature type="active site" evidence="16">
    <location>
        <position position="279"/>
    </location>
</feature>
<dbReference type="EC" id="1.3.1.98" evidence="16"/>